<evidence type="ECO:0000256" key="9">
    <source>
        <dbReference type="ARBA" id="ARBA00023136"/>
    </source>
</evidence>
<keyword evidence="8 11" id="KW-0503">Monooxygenase</keyword>
<evidence type="ECO:0000313" key="13">
    <source>
        <dbReference type="EMBL" id="KCW85620.1"/>
    </source>
</evidence>
<dbReference type="PANTHER" id="PTHR47943">
    <property type="entry name" value="CYTOCHROME P450 93A3-LIKE"/>
    <property type="match status" value="1"/>
</dbReference>
<evidence type="ECO:0000256" key="1">
    <source>
        <dbReference type="ARBA" id="ARBA00001971"/>
    </source>
</evidence>
<proteinExistence type="inferred from homology"/>
<keyword evidence="9" id="KW-0472">Membrane</keyword>
<dbReference type="EMBL" id="KK198754">
    <property type="protein sequence ID" value="KCW85620.1"/>
    <property type="molecule type" value="Genomic_DNA"/>
</dbReference>
<dbReference type="Gramene" id="KCW85620">
    <property type="protein sequence ID" value="KCW85620"/>
    <property type="gene ID" value="EUGRSUZ_B02408"/>
</dbReference>
<keyword evidence="5 10" id="KW-0479">Metal-binding</keyword>
<feature type="coiled-coil region" evidence="12">
    <location>
        <begin position="252"/>
        <end position="279"/>
    </location>
</feature>
<evidence type="ECO:0000256" key="2">
    <source>
        <dbReference type="ARBA" id="ARBA00004370"/>
    </source>
</evidence>
<dbReference type="PRINTS" id="PR00385">
    <property type="entry name" value="P450"/>
</dbReference>
<comment type="cofactor">
    <cofactor evidence="1 10">
        <name>heme</name>
        <dbReference type="ChEBI" id="CHEBI:30413"/>
    </cofactor>
</comment>
<evidence type="ECO:0000256" key="3">
    <source>
        <dbReference type="ARBA" id="ARBA00010617"/>
    </source>
</evidence>
<dbReference type="SUPFAM" id="SSF48264">
    <property type="entry name" value="Cytochrome P450"/>
    <property type="match status" value="1"/>
</dbReference>
<evidence type="ECO:0000256" key="10">
    <source>
        <dbReference type="PIRSR" id="PIRSR602401-1"/>
    </source>
</evidence>
<evidence type="ECO:0000256" key="4">
    <source>
        <dbReference type="ARBA" id="ARBA00022617"/>
    </source>
</evidence>
<evidence type="ECO:0000256" key="6">
    <source>
        <dbReference type="ARBA" id="ARBA00023002"/>
    </source>
</evidence>
<dbReference type="PANTHER" id="PTHR47943:SF8">
    <property type="entry name" value="CYTOCHROME P450"/>
    <property type="match status" value="1"/>
</dbReference>
<evidence type="ECO:0000256" key="8">
    <source>
        <dbReference type="ARBA" id="ARBA00023033"/>
    </source>
</evidence>
<accession>A0A059D5X2</accession>
<dbReference type="PRINTS" id="PR00463">
    <property type="entry name" value="EP450I"/>
</dbReference>
<dbReference type="eggNOG" id="KOG0156">
    <property type="taxonomic scope" value="Eukaryota"/>
</dbReference>
<evidence type="ECO:0000256" key="7">
    <source>
        <dbReference type="ARBA" id="ARBA00023004"/>
    </source>
</evidence>
<organism evidence="13">
    <name type="scientific">Eucalyptus grandis</name>
    <name type="common">Flooded gum</name>
    <dbReference type="NCBI Taxonomy" id="71139"/>
    <lineage>
        <taxon>Eukaryota</taxon>
        <taxon>Viridiplantae</taxon>
        <taxon>Streptophyta</taxon>
        <taxon>Embryophyta</taxon>
        <taxon>Tracheophyta</taxon>
        <taxon>Spermatophyta</taxon>
        <taxon>Magnoliopsida</taxon>
        <taxon>eudicotyledons</taxon>
        <taxon>Gunneridae</taxon>
        <taxon>Pentapetalae</taxon>
        <taxon>rosids</taxon>
        <taxon>malvids</taxon>
        <taxon>Myrtales</taxon>
        <taxon>Myrtaceae</taxon>
        <taxon>Myrtoideae</taxon>
        <taxon>Eucalypteae</taxon>
        <taxon>Eucalyptus</taxon>
    </lineage>
</organism>
<gene>
    <name evidence="13" type="ORF">EUGRSUZ_B02408</name>
</gene>
<dbReference type="Pfam" id="PF00067">
    <property type="entry name" value="p450"/>
    <property type="match status" value="1"/>
</dbReference>
<keyword evidence="7 10" id="KW-0408">Iron</keyword>
<dbReference type="GO" id="GO:0004497">
    <property type="term" value="F:monooxygenase activity"/>
    <property type="evidence" value="ECO:0007669"/>
    <property type="project" value="UniProtKB-KW"/>
</dbReference>
<dbReference type="InterPro" id="IPR001128">
    <property type="entry name" value="Cyt_P450"/>
</dbReference>
<dbReference type="InterPro" id="IPR017972">
    <property type="entry name" value="Cyt_P450_CS"/>
</dbReference>
<comment type="similarity">
    <text evidence="3 11">Belongs to the cytochrome P450 family.</text>
</comment>
<dbReference type="FunFam" id="1.10.630.10:FF:000019">
    <property type="entry name" value="Cytochrome P450 family protein"/>
    <property type="match status" value="1"/>
</dbReference>
<name>A0A059D5X2_EUCGR</name>
<keyword evidence="12" id="KW-0175">Coiled coil</keyword>
<keyword evidence="4 10" id="KW-0349">Heme</keyword>
<dbReference type="CDD" id="cd20655">
    <property type="entry name" value="CYP93"/>
    <property type="match status" value="1"/>
</dbReference>
<evidence type="ECO:0000256" key="11">
    <source>
        <dbReference type="RuleBase" id="RU000461"/>
    </source>
</evidence>
<dbReference type="OMA" id="WWINFRA"/>
<dbReference type="PROSITE" id="PS00086">
    <property type="entry name" value="CYTOCHROME_P450"/>
    <property type="match status" value="1"/>
</dbReference>
<dbReference type="InParanoid" id="A0A059D5X2"/>
<evidence type="ECO:0000256" key="12">
    <source>
        <dbReference type="SAM" id="Coils"/>
    </source>
</evidence>
<dbReference type="GO" id="GO:0005506">
    <property type="term" value="F:iron ion binding"/>
    <property type="evidence" value="ECO:0007669"/>
    <property type="project" value="InterPro"/>
</dbReference>
<keyword evidence="6 11" id="KW-0560">Oxidoreductase</keyword>
<evidence type="ECO:0000256" key="5">
    <source>
        <dbReference type="ARBA" id="ARBA00022723"/>
    </source>
</evidence>
<dbReference type="InterPro" id="IPR002401">
    <property type="entry name" value="Cyt_P450_E_grp-I"/>
</dbReference>
<comment type="subcellular location">
    <subcellularLocation>
        <location evidence="2">Membrane</location>
    </subcellularLocation>
</comment>
<reference evidence="13" key="1">
    <citation type="submission" date="2013-07" db="EMBL/GenBank/DDBJ databases">
        <title>The genome of Eucalyptus grandis.</title>
        <authorList>
            <person name="Schmutz J."/>
            <person name="Hayes R."/>
            <person name="Myburg A."/>
            <person name="Tuskan G."/>
            <person name="Grattapaglia D."/>
            <person name="Rokhsar D.S."/>
        </authorList>
    </citation>
    <scope>NUCLEOTIDE SEQUENCE</scope>
    <source>
        <tissue evidence="13">Leaf extractions</tissue>
    </source>
</reference>
<dbReference type="GO" id="GO:0016705">
    <property type="term" value="F:oxidoreductase activity, acting on paired donors, with incorporation or reduction of molecular oxygen"/>
    <property type="evidence" value="ECO:0007669"/>
    <property type="project" value="InterPro"/>
</dbReference>
<evidence type="ECO:0008006" key="14">
    <source>
        <dbReference type="Google" id="ProtNLM"/>
    </source>
</evidence>
<dbReference type="Gene3D" id="1.10.630.10">
    <property type="entry name" value="Cytochrome P450"/>
    <property type="match status" value="1"/>
</dbReference>
<feature type="binding site" description="axial binding residue" evidence="10">
    <location>
        <position position="467"/>
    </location>
    <ligand>
        <name>heme</name>
        <dbReference type="ChEBI" id="CHEBI:30413"/>
    </ligand>
    <ligandPart>
        <name>Fe</name>
        <dbReference type="ChEBI" id="CHEBI:18248"/>
    </ligandPart>
</feature>
<dbReference type="GO" id="GO:0020037">
    <property type="term" value="F:heme binding"/>
    <property type="evidence" value="ECO:0007669"/>
    <property type="project" value="InterPro"/>
</dbReference>
<sequence>MIALKRRPNLPPSPKALPVLGHLHLLSPLIHRSFRDFAARLGPLFSLRLGSVLCVVASTPDLARELLKTHELTFSARKHNAAIDHLTYQSAFAFAPYGPYWKFIKKLSQTELLGARTLNQFLPIRTSELQHFIRVLHDKSLRRESVNVTQELVKYANNIISQMMLSIRSSGVDSQADEARTLIREVTQIFGEFNVSDFIWFCKNVDFQGYKKRFEDIHRRYDDALFDLNLSYRQRLVHAYTRIILYVYLGSMSRYDVLLEKIMRDREELRRKKKMQRAEEGGGKDEVKDFLDMMLDIYEDENSEMKLTREHIKALVLDIFTAGTDTSATSIEWALAELINNPMVLKKAREEISSVVGDQRLVNESDVKSLPYIQAIIKEALRLHPPIPMVARKSVQECHIRGYAIPKDTLLFVNIWAIARDPKVWANPLQFSPERFIEPANGNMTGVIDVKGQHFELLPFGSGRRGCPGISLAMLELPMVLAAMIQCFDWKPCDHDGGEVKAVNMDERPGLTCPRANELFCVPVSRLGPLQYLGGS</sequence>
<dbReference type="GO" id="GO:0016020">
    <property type="term" value="C:membrane"/>
    <property type="evidence" value="ECO:0007669"/>
    <property type="project" value="UniProtKB-SubCell"/>
</dbReference>
<protein>
    <recommendedName>
        <fullName evidence="14">Flavone synthase II</fullName>
    </recommendedName>
</protein>
<dbReference type="InterPro" id="IPR036396">
    <property type="entry name" value="Cyt_P450_sf"/>
</dbReference>
<dbReference type="AlphaFoldDB" id="A0A059D5X2"/>